<dbReference type="InterPro" id="IPR021109">
    <property type="entry name" value="Peptidase_aspartic_dom_sf"/>
</dbReference>
<feature type="region of interest" description="Disordered" evidence="1">
    <location>
        <begin position="183"/>
        <end position="217"/>
    </location>
</feature>
<accession>A0A067MDH8</accession>
<dbReference type="EMBL" id="KL198042">
    <property type="protein sequence ID" value="KDQ13619.1"/>
    <property type="molecule type" value="Genomic_DNA"/>
</dbReference>
<proteinExistence type="predicted"/>
<dbReference type="STRING" id="930990.A0A067MDH8"/>
<dbReference type="HOGENOM" id="CLU_882755_0_0_1"/>
<evidence type="ECO:0000313" key="2">
    <source>
        <dbReference type="EMBL" id="KDQ13619.1"/>
    </source>
</evidence>
<dbReference type="AlphaFoldDB" id="A0A067MDH8"/>
<evidence type="ECO:0000256" key="1">
    <source>
        <dbReference type="SAM" id="MobiDB-lite"/>
    </source>
</evidence>
<gene>
    <name evidence="2" type="ORF">BOTBODRAFT_33329</name>
</gene>
<reference evidence="3" key="1">
    <citation type="journal article" date="2014" name="Proc. Natl. Acad. Sci. U.S.A.">
        <title>Extensive sampling of basidiomycete genomes demonstrates inadequacy of the white-rot/brown-rot paradigm for wood decay fungi.</title>
        <authorList>
            <person name="Riley R."/>
            <person name="Salamov A.A."/>
            <person name="Brown D.W."/>
            <person name="Nagy L.G."/>
            <person name="Floudas D."/>
            <person name="Held B.W."/>
            <person name="Levasseur A."/>
            <person name="Lombard V."/>
            <person name="Morin E."/>
            <person name="Otillar R."/>
            <person name="Lindquist E.A."/>
            <person name="Sun H."/>
            <person name="LaButti K.M."/>
            <person name="Schmutz J."/>
            <person name="Jabbour D."/>
            <person name="Luo H."/>
            <person name="Baker S.E."/>
            <person name="Pisabarro A.G."/>
            <person name="Walton J.D."/>
            <person name="Blanchette R.A."/>
            <person name="Henrissat B."/>
            <person name="Martin F."/>
            <person name="Cullen D."/>
            <person name="Hibbett D.S."/>
            <person name="Grigoriev I.V."/>
        </authorList>
    </citation>
    <scope>NUCLEOTIDE SEQUENCE [LARGE SCALE GENOMIC DNA]</scope>
    <source>
        <strain evidence="3">FD-172 SS1</strain>
    </source>
</reference>
<dbReference type="Gene3D" id="2.40.70.10">
    <property type="entry name" value="Acid Proteases"/>
    <property type="match status" value="1"/>
</dbReference>
<dbReference type="OrthoDB" id="1750432at2759"/>
<organism evidence="2 3">
    <name type="scientific">Botryobasidium botryosum (strain FD-172 SS1)</name>
    <dbReference type="NCBI Taxonomy" id="930990"/>
    <lineage>
        <taxon>Eukaryota</taxon>
        <taxon>Fungi</taxon>
        <taxon>Dikarya</taxon>
        <taxon>Basidiomycota</taxon>
        <taxon>Agaricomycotina</taxon>
        <taxon>Agaricomycetes</taxon>
        <taxon>Cantharellales</taxon>
        <taxon>Botryobasidiaceae</taxon>
        <taxon>Botryobasidium</taxon>
    </lineage>
</organism>
<evidence type="ECO:0008006" key="4">
    <source>
        <dbReference type="Google" id="ProtNLM"/>
    </source>
</evidence>
<name>A0A067MDH8_BOTB1</name>
<sequence>MSTSLAAQLRLPLGDLAHGLSVQMAIAGSYSKISYSTFANLRYRTIFEVRRFHILDLESYDIILGVTFLGRHKIAIGFNPTRISIGHDELEAVSLNHAANENILRTRSLHLADSAPVPPVIATLQQSNPTTTTVFLRTTDRQEATASSNQQENGNGNGDGNEDKDNVDITDVFIFSTGAATHNASHLRPPLDSHPFPSPPTTTPDGNANATHADSHSCPPTLACYAGSPLDGPAFDTSNTLFTRPPSLSGTITTDVGIIRGMDMVEEGYLQEFSQADVDVEELYPTILSPTPIDPTPAPTFSALRVVFDNPEGRV</sequence>
<keyword evidence="3" id="KW-1185">Reference proteome</keyword>
<dbReference type="Proteomes" id="UP000027195">
    <property type="component" value="Unassembled WGS sequence"/>
</dbReference>
<dbReference type="InParanoid" id="A0A067MDH8"/>
<protein>
    <recommendedName>
        <fullName evidence="4">Aspartic peptidase DDI1-type domain-containing protein</fullName>
    </recommendedName>
</protein>
<evidence type="ECO:0000313" key="3">
    <source>
        <dbReference type="Proteomes" id="UP000027195"/>
    </source>
</evidence>
<dbReference type="CDD" id="cd00303">
    <property type="entry name" value="retropepsin_like"/>
    <property type="match status" value="1"/>
</dbReference>
<feature type="region of interest" description="Disordered" evidence="1">
    <location>
        <begin position="142"/>
        <end position="166"/>
    </location>
</feature>